<evidence type="ECO:0000256" key="3">
    <source>
        <dbReference type="PROSITE-ProRule" id="PRU00221"/>
    </source>
</evidence>
<dbReference type="SUPFAM" id="SSF54695">
    <property type="entry name" value="POZ domain"/>
    <property type="match status" value="1"/>
</dbReference>
<reference evidence="5" key="1">
    <citation type="submission" date="2022-08" db="EMBL/GenBank/DDBJ databases">
        <title>Novel sulphate-reducing endosymbionts in the free-living metamonad Anaeramoeba.</title>
        <authorList>
            <person name="Jerlstrom-Hultqvist J."/>
            <person name="Cepicka I."/>
            <person name="Gallot-Lavallee L."/>
            <person name="Salas-Leiva D."/>
            <person name="Curtis B.A."/>
            <person name="Zahonova K."/>
            <person name="Pipaliya S."/>
            <person name="Dacks J."/>
            <person name="Roger A.J."/>
        </authorList>
    </citation>
    <scope>NUCLEOTIDE SEQUENCE</scope>
    <source>
        <strain evidence="5">Busselton2</strain>
    </source>
</reference>
<dbReference type="Gene3D" id="3.30.710.10">
    <property type="entry name" value="Potassium Channel Kv1.1, Chain A"/>
    <property type="match status" value="1"/>
</dbReference>
<evidence type="ECO:0000256" key="2">
    <source>
        <dbReference type="ARBA" id="ARBA00022737"/>
    </source>
</evidence>
<sequence length="527" mass="60412">MSQSDFATFVRRYEGVHTDAIWCCVVSDRGIVFSSSKDSNIVAWDLSGKKICVLKGHTTYVLAMFVDNTNNVLYSAGNDSKIISWDLNEYKKLKEYVGHSGYVWGVSVHNGILYSGSADKTCRAWDIETCQMIKEFTGHTSYIRHIIIHKDKLYSASEDKQIREWNLSTGECTRIFTGHSQYVFNLHAIGNVLYSASNDKTVKSWDLTTGSCLKTYSGHTNEVKCVCTDVTNTYLFTGSYSSEIIIYNTKTGEKIKSLNEHQEAVYGLFIFGDSLFSASWDKTLIEWNIGNISLLEDLHNYSEMLEFAKFKVNSLENREILIHLPLLKCRLGEAIKDKTNEEIKKFFSHKTSTEIITFLTWVYEGKRGNEDEWYMTLSILKELGLNERQSIEKSFKFGITKDLSSWYKDEDSKNFTILVLDPDCEDEDEYDEIPVHKTILELRSSLFRDMFINIKDSSMECKDASGISIDSLEVLIEFFYQDKIIINADSDVDSIISELANAIEYYGLNPNSKLKSELERIKQLNLD</sequence>
<dbReference type="Gene3D" id="2.130.10.10">
    <property type="entry name" value="YVTN repeat-like/Quinoprotein amine dehydrogenase"/>
    <property type="match status" value="2"/>
</dbReference>
<dbReference type="Pfam" id="PF00400">
    <property type="entry name" value="WD40"/>
    <property type="match status" value="7"/>
</dbReference>
<evidence type="ECO:0000313" key="6">
    <source>
        <dbReference type="Proteomes" id="UP001146793"/>
    </source>
</evidence>
<dbReference type="EMBL" id="JANTQA010000032">
    <property type="protein sequence ID" value="KAJ3440245.1"/>
    <property type="molecule type" value="Genomic_DNA"/>
</dbReference>
<dbReference type="PANTHER" id="PTHR44489">
    <property type="match status" value="1"/>
</dbReference>
<dbReference type="InterPro" id="IPR019775">
    <property type="entry name" value="WD40_repeat_CS"/>
</dbReference>
<dbReference type="InterPro" id="IPR018391">
    <property type="entry name" value="PQQ_b-propeller_rpt"/>
</dbReference>
<accession>A0AAV7ZJT8</accession>
<comment type="caution">
    <text evidence="5">The sequence shown here is derived from an EMBL/GenBank/DDBJ whole genome shotgun (WGS) entry which is preliminary data.</text>
</comment>
<feature type="repeat" description="WD" evidence="3">
    <location>
        <begin position="54"/>
        <end position="95"/>
    </location>
</feature>
<dbReference type="PROSITE" id="PS50097">
    <property type="entry name" value="BTB"/>
    <property type="match status" value="1"/>
</dbReference>
<dbReference type="CDD" id="cd18186">
    <property type="entry name" value="BTB_POZ_ZBTB_KLHL-like"/>
    <property type="match status" value="1"/>
</dbReference>
<dbReference type="InterPro" id="IPR044715">
    <property type="entry name" value="WDR86-like"/>
</dbReference>
<dbReference type="InterPro" id="IPR015943">
    <property type="entry name" value="WD40/YVTN_repeat-like_dom_sf"/>
</dbReference>
<keyword evidence="1 3" id="KW-0853">WD repeat</keyword>
<dbReference type="AlphaFoldDB" id="A0AAV7ZJT8"/>
<name>A0AAV7ZJT8_9EUKA</name>
<evidence type="ECO:0000313" key="5">
    <source>
        <dbReference type="EMBL" id="KAJ3440245.1"/>
    </source>
</evidence>
<dbReference type="PRINTS" id="PR00320">
    <property type="entry name" value="GPROTEINBRPT"/>
</dbReference>
<dbReference type="InterPro" id="IPR036322">
    <property type="entry name" value="WD40_repeat_dom_sf"/>
</dbReference>
<gene>
    <name evidence="5" type="ORF">M0812_16301</name>
</gene>
<proteinExistence type="predicted"/>
<protein>
    <recommendedName>
        <fullName evidence="4">BTB domain-containing protein</fullName>
    </recommendedName>
</protein>
<dbReference type="SMART" id="SM00564">
    <property type="entry name" value="PQQ"/>
    <property type="match status" value="4"/>
</dbReference>
<organism evidence="5 6">
    <name type="scientific">Anaeramoeba flamelloides</name>
    <dbReference type="NCBI Taxonomy" id="1746091"/>
    <lineage>
        <taxon>Eukaryota</taxon>
        <taxon>Metamonada</taxon>
        <taxon>Anaeramoebidae</taxon>
        <taxon>Anaeramoeba</taxon>
    </lineage>
</organism>
<dbReference type="PANTHER" id="PTHR44489:SF11">
    <property type="entry name" value="WD REPEAT DOMAIN 86"/>
    <property type="match status" value="1"/>
</dbReference>
<evidence type="ECO:0000256" key="1">
    <source>
        <dbReference type="ARBA" id="ARBA00022574"/>
    </source>
</evidence>
<dbReference type="CDD" id="cd00200">
    <property type="entry name" value="WD40"/>
    <property type="match status" value="1"/>
</dbReference>
<keyword evidence="2" id="KW-0677">Repeat</keyword>
<dbReference type="InterPro" id="IPR000210">
    <property type="entry name" value="BTB/POZ_dom"/>
</dbReference>
<dbReference type="SMART" id="SM00320">
    <property type="entry name" value="WD40"/>
    <property type="match status" value="7"/>
</dbReference>
<dbReference type="PROSITE" id="PS00678">
    <property type="entry name" value="WD_REPEATS_1"/>
    <property type="match status" value="3"/>
</dbReference>
<feature type="repeat" description="WD" evidence="3">
    <location>
        <begin position="96"/>
        <end position="135"/>
    </location>
</feature>
<feature type="domain" description="BTB" evidence="4">
    <location>
        <begin position="413"/>
        <end position="488"/>
    </location>
</feature>
<dbReference type="Proteomes" id="UP001146793">
    <property type="component" value="Unassembled WGS sequence"/>
</dbReference>
<feature type="repeat" description="WD" evidence="3">
    <location>
        <begin position="136"/>
        <end position="175"/>
    </location>
</feature>
<dbReference type="PROSITE" id="PS50082">
    <property type="entry name" value="WD_REPEATS_2"/>
    <property type="match status" value="5"/>
</dbReference>
<feature type="repeat" description="WD" evidence="3">
    <location>
        <begin position="176"/>
        <end position="215"/>
    </location>
</feature>
<feature type="repeat" description="WD" evidence="3">
    <location>
        <begin position="216"/>
        <end position="257"/>
    </location>
</feature>
<dbReference type="SUPFAM" id="SSF50978">
    <property type="entry name" value="WD40 repeat-like"/>
    <property type="match status" value="1"/>
</dbReference>
<dbReference type="PROSITE" id="PS50294">
    <property type="entry name" value="WD_REPEATS_REGION"/>
    <property type="match status" value="1"/>
</dbReference>
<evidence type="ECO:0000259" key="4">
    <source>
        <dbReference type="PROSITE" id="PS50097"/>
    </source>
</evidence>
<dbReference type="InterPro" id="IPR020472">
    <property type="entry name" value="WD40_PAC1"/>
</dbReference>
<dbReference type="InterPro" id="IPR001680">
    <property type="entry name" value="WD40_rpt"/>
</dbReference>
<dbReference type="Pfam" id="PF00651">
    <property type="entry name" value="BTB"/>
    <property type="match status" value="1"/>
</dbReference>
<dbReference type="InterPro" id="IPR011333">
    <property type="entry name" value="SKP1/BTB/POZ_sf"/>
</dbReference>